<gene>
    <name evidence="2" type="primary">WPM_01101</name>
    <name evidence="2" type="ORF">TNCT_309101</name>
</gene>
<name>A0A8X6GR49_TRICU</name>
<evidence type="ECO:0000313" key="3">
    <source>
        <dbReference type="Proteomes" id="UP000887116"/>
    </source>
</evidence>
<dbReference type="EMBL" id="BMAO01016386">
    <property type="protein sequence ID" value="GFR08129.1"/>
    <property type="molecule type" value="Genomic_DNA"/>
</dbReference>
<keyword evidence="1" id="KW-0175">Coiled coil</keyword>
<reference evidence="2" key="1">
    <citation type="submission" date="2020-07" db="EMBL/GenBank/DDBJ databases">
        <title>Multicomponent nature underlies the extraordinary mechanical properties of spider dragline silk.</title>
        <authorList>
            <person name="Kono N."/>
            <person name="Nakamura H."/>
            <person name="Mori M."/>
            <person name="Yoshida Y."/>
            <person name="Ohtoshi R."/>
            <person name="Malay A.D."/>
            <person name="Moran D.A.P."/>
            <person name="Tomita M."/>
            <person name="Numata K."/>
            <person name="Arakawa K."/>
        </authorList>
    </citation>
    <scope>NUCLEOTIDE SEQUENCE</scope>
</reference>
<feature type="coiled-coil region" evidence="1">
    <location>
        <begin position="110"/>
        <end position="140"/>
    </location>
</feature>
<keyword evidence="3" id="KW-1185">Reference proteome</keyword>
<protein>
    <submittedName>
        <fullName evidence="2">Putative phage related protein</fullName>
    </submittedName>
</protein>
<sequence>MCLAVHHYERSEKENMVEPGSLPFLFGVLGRGNNYYGHGIFTTELGQWSSDITKNRLYAATTVRTFSQKSKSYEIQAKAAENILADQDEKDTEIIEPLAKVRGISIVQMAELIQEKVKRAKEAIIKCEELEDLAKKKIRKPK</sequence>
<dbReference type="Proteomes" id="UP000887116">
    <property type="component" value="Unassembled WGS sequence"/>
</dbReference>
<evidence type="ECO:0000313" key="2">
    <source>
        <dbReference type="EMBL" id="GFR08129.1"/>
    </source>
</evidence>
<accession>A0A8X6GR49</accession>
<dbReference type="AlphaFoldDB" id="A0A8X6GR49"/>
<evidence type="ECO:0000256" key="1">
    <source>
        <dbReference type="SAM" id="Coils"/>
    </source>
</evidence>
<organism evidence="2 3">
    <name type="scientific">Trichonephila clavata</name>
    <name type="common">Joro spider</name>
    <name type="synonym">Nephila clavata</name>
    <dbReference type="NCBI Taxonomy" id="2740835"/>
    <lineage>
        <taxon>Eukaryota</taxon>
        <taxon>Metazoa</taxon>
        <taxon>Ecdysozoa</taxon>
        <taxon>Arthropoda</taxon>
        <taxon>Chelicerata</taxon>
        <taxon>Arachnida</taxon>
        <taxon>Araneae</taxon>
        <taxon>Araneomorphae</taxon>
        <taxon>Entelegynae</taxon>
        <taxon>Araneoidea</taxon>
        <taxon>Nephilidae</taxon>
        <taxon>Trichonephila</taxon>
    </lineage>
</organism>
<proteinExistence type="predicted"/>
<comment type="caution">
    <text evidence="2">The sequence shown here is derived from an EMBL/GenBank/DDBJ whole genome shotgun (WGS) entry which is preliminary data.</text>
</comment>